<evidence type="ECO:0000256" key="7">
    <source>
        <dbReference type="ARBA" id="ARBA00038093"/>
    </source>
</evidence>
<dbReference type="AlphaFoldDB" id="A0A1H2D6D3"/>
<gene>
    <name evidence="8" type="ORF">SAMN04489716_8320</name>
</gene>
<dbReference type="STRING" id="113562.SAMN04489716_8320"/>
<evidence type="ECO:0000256" key="1">
    <source>
        <dbReference type="ARBA" id="ARBA00001946"/>
    </source>
</evidence>
<keyword evidence="9" id="KW-1185">Reference proteome</keyword>
<keyword evidence="5" id="KW-0378">Hydrolase</keyword>
<evidence type="ECO:0000256" key="3">
    <source>
        <dbReference type="ARBA" id="ARBA00022722"/>
    </source>
</evidence>
<dbReference type="RefSeq" id="WP_092554183.1">
    <property type="nucleotide sequence ID" value="NZ_BOMJ01000024.1"/>
</dbReference>
<keyword evidence="3" id="KW-0540">Nuclease</keyword>
<dbReference type="InterPro" id="IPR050556">
    <property type="entry name" value="Type_II_TA_system_RNase"/>
</dbReference>
<dbReference type="SUPFAM" id="SSF88723">
    <property type="entry name" value="PIN domain-like"/>
    <property type="match status" value="1"/>
</dbReference>
<comment type="cofactor">
    <cofactor evidence="1">
        <name>Mg(2+)</name>
        <dbReference type="ChEBI" id="CHEBI:18420"/>
    </cofactor>
</comment>
<dbReference type="PANTHER" id="PTHR33653">
    <property type="entry name" value="RIBONUCLEASE VAPC2"/>
    <property type="match status" value="1"/>
</dbReference>
<dbReference type="PANTHER" id="PTHR33653:SF1">
    <property type="entry name" value="RIBONUCLEASE VAPC2"/>
    <property type="match status" value="1"/>
</dbReference>
<sequence length="133" mass="14996">MRPIVYDTDVASAEIKRRLPSALAAKLAGRSPVLTFVGQAELLEWTFGRNWGSWKRAQFDRWFIDVPTLPGDPLVAQTYARLSFAAKSRGRPRPMNDMWVASCCLAHDLPLATLNVKDFDDFRIHHGLEIVTA</sequence>
<dbReference type="GO" id="GO:0046872">
    <property type="term" value="F:metal ion binding"/>
    <property type="evidence" value="ECO:0007669"/>
    <property type="project" value="UniProtKB-KW"/>
</dbReference>
<proteinExistence type="inferred from homology"/>
<evidence type="ECO:0000256" key="4">
    <source>
        <dbReference type="ARBA" id="ARBA00022723"/>
    </source>
</evidence>
<evidence type="ECO:0000313" key="9">
    <source>
        <dbReference type="Proteomes" id="UP000198688"/>
    </source>
</evidence>
<evidence type="ECO:0000313" key="8">
    <source>
        <dbReference type="EMBL" id="SDT78315.1"/>
    </source>
</evidence>
<keyword evidence="6" id="KW-0460">Magnesium</keyword>
<protein>
    <recommendedName>
        <fullName evidence="10">PIN domain-containing protein</fullName>
    </recommendedName>
</protein>
<evidence type="ECO:0000256" key="5">
    <source>
        <dbReference type="ARBA" id="ARBA00022801"/>
    </source>
</evidence>
<dbReference type="GO" id="GO:0016787">
    <property type="term" value="F:hydrolase activity"/>
    <property type="evidence" value="ECO:0007669"/>
    <property type="project" value="UniProtKB-KW"/>
</dbReference>
<organism evidence="8 9">
    <name type="scientific">Actinoplanes derwentensis</name>
    <dbReference type="NCBI Taxonomy" id="113562"/>
    <lineage>
        <taxon>Bacteria</taxon>
        <taxon>Bacillati</taxon>
        <taxon>Actinomycetota</taxon>
        <taxon>Actinomycetes</taxon>
        <taxon>Micromonosporales</taxon>
        <taxon>Micromonosporaceae</taxon>
        <taxon>Actinoplanes</taxon>
    </lineage>
</organism>
<dbReference type="GO" id="GO:0004518">
    <property type="term" value="F:nuclease activity"/>
    <property type="evidence" value="ECO:0007669"/>
    <property type="project" value="UniProtKB-KW"/>
</dbReference>
<accession>A0A1H2D6D3</accession>
<dbReference type="OrthoDB" id="9799448at2"/>
<dbReference type="Proteomes" id="UP000198688">
    <property type="component" value="Chromosome I"/>
</dbReference>
<name>A0A1H2D6D3_9ACTN</name>
<keyword evidence="4" id="KW-0479">Metal-binding</keyword>
<reference evidence="8 9" key="1">
    <citation type="submission" date="2016-10" db="EMBL/GenBank/DDBJ databases">
        <authorList>
            <person name="de Groot N.N."/>
        </authorList>
    </citation>
    <scope>NUCLEOTIDE SEQUENCE [LARGE SCALE GENOMIC DNA]</scope>
    <source>
        <strain evidence="8 9">DSM 43941</strain>
    </source>
</reference>
<dbReference type="InterPro" id="IPR029060">
    <property type="entry name" value="PIN-like_dom_sf"/>
</dbReference>
<evidence type="ECO:0000256" key="6">
    <source>
        <dbReference type="ARBA" id="ARBA00022842"/>
    </source>
</evidence>
<dbReference type="EMBL" id="LT629758">
    <property type="protein sequence ID" value="SDT78315.1"/>
    <property type="molecule type" value="Genomic_DNA"/>
</dbReference>
<evidence type="ECO:0008006" key="10">
    <source>
        <dbReference type="Google" id="ProtNLM"/>
    </source>
</evidence>
<dbReference type="Gene3D" id="3.40.50.1010">
    <property type="entry name" value="5'-nuclease"/>
    <property type="match status" value="1"/>
</dbReference>
<comment type="similarity">
    <text evidence="7">Belongs to the PINc/VapC protein family.</text>
</comment>
<evidence type="ECO:0000256" key="2">
    <source>
        <dbReference type="ARBA" id="ARBA00022649"/>
    </source>
</evidence>
<keyword evidence="2" id="KW-1277">Toxin-antitoxin system</keyword>